<organism evidence="3 4">
    <name type="scientific">Spinacia oleracea</name>
    <name type="common">Spinach</name>
    <dbReference type="NCBI Taxonomy" id="3562"/>
    <lineage>
        <taxon>Eukaryota</taxon>
        <taxon>Viridiplantae</taxon>
        <taxon>Streptophyta</taxon>
        <taxon>Embryophyta</taxon>
        <taxon>Tracheophyta</taxon>
        <taxon>Spermatophyta</taxon>
        <taxon>Magnoliopsida</taxon>
        <taxon>eudicotyledons</taxon>
        <taxon>Gunneridae</taxon>
        <taxon>Pentapetalae</taxon>
        <taxon>Caryophyllales</taxon>
        <taxon>Chenopodiaceae</taxon>
        <taxon>Chenopodioideae</taxon>
        <taxon>Anserineae</taxon>
        <taxon>Spinacia</taxon>
    </lineage>
</organism>
<feature type="region of interest" description="Disordered" evidence="2">
    <location>
        <begin position="151"/>
        <end position="248"/>
    </location>
</feature>
<dbReference type="AlphaFoldDB" id="A0A9R0I481"/>
<protein>
    <recommendedName>
        <fullName evidence="5">RAB6-interacting golgin</fullName>
    </recommendedName>
</protein>
<feature type="coiled-coil region" evidence="1">
    <location>
        <begin position="43"/>
        <end position="149"/>
    </location>
</feature>
<name>A0A9R0I481_SPIOL</name>
<dbReference type="Proteomes" id="UP000813463">
    <property type="component" value="Chromosome 3"/>
</dbReference>
<dbReference type="KEGG" id="soe:110782442"/>
<feature type="compositionally biased region" description="Polar residues" evidence="2">
    <location>
        <begin position="153"/>
        <end position="171"/>
    </location>
</feature>
<evidence type="ECO:0000313" key="3">
    <source>
        <dbReference type="Proteomes" id="UP000813463"/>
    </source>
</evidence>
<proteinExistence type="predicted"/>
<dbReference type="GeneID" id="110782442"/>
<evidence type="ECO:0000313" key="4">
    <source>
        <dbReference type="RefSeq" id="XP_021842287.1"/>
    </source>
</evidence>
<reference evidence="4" key="2">
    <citation type="submission" date="2025-08" db="UniProtKB">
        <authorList>
            <consortium name="RefSeq"/>
        </authorList>
    </citation>
    <scope>IDENTIFICATION</scope>
    <source>
        <tissue evidence="4">Leaf</tissue>
    </source>
</reference>
<dbReference type="RefSeq" id="XP_021842287.1">
    <property type="nucleotide sequence ID" value="XM_021986595.2"/>
</dbReference>
<dbReference type="PANTHER" id="PTHR35315:SF1">
    <property type="entry name" value="RAB6-INTERACTING GOLGIN"/>
    <property type="match status" value="1"/>
</dbReference>
<evidence type="ECO:0000256" key="1">
    <source>
        <dbReference type="SAM" id="Coils"/>
    </source>
</evidence>
<sequence length="248" mass="27030">MANNVNPSLVSEIGPDGLFREAPVIAYTEKIIEQEKVQLRKYIEENYSKIRDVEREFANLNLELKLTAGSKHAAFEHLRKKIELQNEQIKAAKIKEEQAKKVWEAALKVVQDEEAVKQRLCEDLNQLVQESSNSQYARLEQLKRRLEALNPGRASTSTMHNGTPTNNTSPAALTPEVNGVASNTPSQSSGDTVPTVSVNNLPPSVDGEGRGKKKSLLQGKGRGIGALPKGRGTATGWTGAGFDVETGS</sequence>
<evidence type="ECO:0000256" key="2">
    <source>
        <dbReference type="SAM" id="MobiDB-lite"/>
    </source>
</evidence>
<dbReference type="OrthoDB" id="543227at2759"/>
<evidence type="ECO:0008006" key="5">
    <source>
        <dbReference type="Google" id="ProtNLM"/>
    </source>
</evidence>
<accession>A0A9R0I481</accession>
<reference evidence="3" key="1">
    <citation type="journal article" date="2021" name="Nat. Commun.">
        <title>Genomic analyses provide insights into spinach domestication and the genetic basis of agronomic traits.</title>
        <authorList>
            <person name="Cai X."/>
            <person name="Sun X."/>
            <person name="Xu C."/>
            <person name="Sun H."/>
            <person name="Wang X."/>
            <person name="Ge C."/>
            <person name="Zhang Z."/>
            <person name="Wang Q."/>
            <person name="Fei Z."/>
            <person name="Jiao C."/>
            <person name="Wang Q."/>
        </authorList>
    </citation>
    <scope>NUCLEOTIDE SEQUENCE [LARGE SCALE GENOMIC DNA]</scope>
    <source>
        <strain evidence="3">cv. Varoflay</strain>
    </source>
</reference>
<dbReference type="PANTHER" id="PTHR35315">
    <property type="entry name" value="ACI13"/>
    <property type="match status" value="1"/>
</dbReference>
<feature type="compositionally biased region" description="Low complexity" evidence="2">
    <location>
        <begin position="230"/>
        <end position="241"/>
    </location>
</feature>
<gene>
    <name evidence="4" type="primary">LOC110782442</name>
</gene>
<feature type="compositionally biased region" description="Polar residues" evidence="2">
    <location>
        <begin position="180"/>
        <end position="202"/>
    </location>
</feature>
<keyword evidence="3" id="KW-1185">Reference proteome</keyword>
<keyword evidence="1" id="KW-0175">Coiled coil</keyword>